<protein>
    <submittedName>
        <fullName evidence="1">Uncharacterized protein</fullName>
    </submittedName>
</protein>
<dbReference type="RefSeq" id="WP_026627562.1">
    <property type="nucleotide sequence ID" value="NZ_JAWZLG010000034.1"/>
</dbReference>
<organism evidence="1 2">
    <name type="scientific">Dysgonomonas capnocytophagoides</name>
    <dbReference type="NCBI Taxonomy" id="45254"/>
    <lineage>
        <taxon>Bacteria</taxon>
        <taxon>Pseudomonadati</taxon>
        <taxon>Bacteroidota</taxon>
        <taxon>Bacteroidia</taxon>
        <taxon>Bacteroidales</taxon>
        <taxon>Dysgonomonadaceae</taxon>
        <taxon>Dysgonomonas</taxon>
    </lineage>
</organism>
<dbReference type="OrthoDB" id="983041at2"/>
<dbReference type="EMBL" id="SOML01000001">
    <property type="protein sequence ID" value="TFD99038.1"/>
    <property type="molecule type" value="Genomic_DNA"/>
</dbReference>
<name>A0A4Y8LAH1_9BACT</name>
<gene>
    <name evidence="1" type="ORF">E2605_02835</name>
</gene>
<comment type="caution">
    <text evidence="1">The sequence shown here is derived from an EMBL/GenBank/DDBJ whole genome shotgun (WGS) entry which is preliminary data.</text>
</comment>
<reference evidence="1 2" key="1">
    <citation type="submission" date="2019-03" db="EMBL/GenBank/DDBJ databases">
        <title>San Antonio Military Medical Center submission to MRSN (WRAIR), pending publication.</title>
        <authorList>
            <person name="Blyth D.M."/>
            <person name="Mccarthy S.L."/>
            <person name="Schall S.E."/>
            <person name="Stam J.A."/>
            <person name="Ong A.C."/>
            <person name="Mcgann P.T."/>
        </authorList>
    </citation>
    <scope>NUCLEOTIDE SEQUENCE [LARGE SCALE GENOMIC DNA]</scope>
    <source>
        <strain evidence="1 2">MRSN571793</strain>
    </source>
</reference>
<sequence>METGLILIWEERQRQINESGWNLDLDADKYARGQIKQAANFCYEQARIKRGKVLKENISWPNGWIKHFETEMRSRTVIELLIICGALWLAEYDRTHEDQFLSKAGEISFEIDILLLG</sequence>
<keyword evidence="2" id="KW-1185">Reference proteome</keyword>
<proteinExistence type="predicted"/>
<evidence type="ECO:0000313" key="2">
    <source>
        <dbReference type="Proteomes" id="UP000297861"/>
    </source>
</evidence>
<dbReference type="AlphaFoldDB" id="A0A4Y8LAH1"/>
<dbReference type="Proteomes" id="UP000297861">
    <property type="component" value="Unassembled WGS sequence"/>
</dbReference>
<accession>A0A4Y8LAH1</accession>
<evidence type="ECO:0000313" key="1">
    <source>
        <dbReference type="EMBL" id="TFD99038.1"/>
    </source>
</evidence>